<protein>
    <submittedName>
        <fullName evidence="1">RidA family protein</fullName>
    </submittedName>
</protein>
<dbReference type="PANTHER" id="PTHR43857:SF1">
    <property type="entry name" value="YJGH FAMILY PROTEIN"/>
    <property type="match status" value="1"/>
</dbReference>
<reference evidence="2" key="1">
    <citation type="submission" date="2021-11" db="EMBL/GenBank/DDBJ databases">
        <title>Cultivation dependent microbiological survey of springs from the worlds oldest radium mine currently devoted to the extraction of radon-saturated water.</title>
        <authorList>
            <person name="Kapinusova G."/>
            <person name="Smrhova T."/>
            <person name="Strejcek M."/>
            <person name="Suman J."/>
            <person name="Jani K."/>
            <person name="Pajer P."/>
            <person name="Uhlik O."/>
        </authorList>
    </citation>
    <scope>NUCLEOTIDE SEQUENCE [LARGE SCALE GENOMIC DNA]</scope>
    <source>
        <strain evidence="2">J379</strain>
    </source>
</reference>
<dbReference type="SUPFAM" id="SSF55298">
    <property type="entry name" value="YjgF-like"/>
    <property type="match status" value="1"/>
</dbReference>
<dbReference type="Pfam" id="PF01042">
    <property type="entry name" value="Ribonuc_L-PSP"/>
    <property type="match status" value="1"/>
</dbReference>
<dbReference type="Gene3D" id="3.30.1330.40">
    <property type="entry name" value="RutC-like"/>
    <property type="match status" value="1"/>
</dbReference>
<keyword evidence="2" id="KW-1185">Reference proteome</keyword>
<evidence type="ECO:0000313" key="1">
    <source>
        <dbReference type="EMBL" id="UUY05023.1"/>
    </source>
</evidence>
<name>A0ABY5PK15_9ACTN</name>
<dbReference type="PANTHER" id="PTHR43857">
    <property type="entry name" value="BLR7761 PROTEIN"/>
    <property type="match status" value="1"/>
</dbReference>
<accession>A0ABY5PK15</accession>
<organism evidence="1 2">
    <name type="scientific">Svornostia abyssi</name>
    <dbReference type="NCBI Taxonomy" id="2898438"/>
    <lineage>
        <taxon>Bacteria</taxon>
        <taxon>Bacillati</taxon>
        <taxon>Actinomycetota</taxon>
        <taxon>Thermoleophilia</taxon>
        <taxon>Solirubrobacterales</taxon>
        <taxon>Baekduiaceae</taxon>
        <taxon>Svornostia</taxon>
    </lineage>
</organism>
<dbReference type="InterPro" id="IPR006175">
    <property type="entry name" value="YjgF/YER057c/UK114"/>
</dbReference>
<sequence>MRHRSGSPWEVPYGYCRAVRCGDLVEVAGTVAVDADGAVVAPGDPGEQTRVALARIATALQTAGARLDQVVRTRLYVVDIAAHADAVGRAHGEVFAEAPPVTTMVQVAALIDPAFLVEIEASAYVTG</sequence>
<proteinExistence type="predicted"/>
<gene>
    <name evidence="1" type="ORF">LRS13_05695</name>
</gene>
<dbReference type="CDD" id="cd06154">
    <property type="entry name" value="YjgF_YER057c_UK114_like_6"/>
    <property type="match status" value="1"/>
</dbReference>
<dbReference type="Proteomes" id="UP001058860">
    <property type="component" value="Chromosome"/>
</dbReference>
<dbReference type="InterPro" id="IPR035959">
    <property type="entry name" value="RutC-like_sf"/>
</dbReference>
<evidence type="ECO:0000313" key="2">
    <source>
        <dbReference type="Proteomes" id="UP001058860"/>
    </source>
</evidence>
<dbReference type="EMBL" id="CP088295">
    <property type="protein sequence ID" value="UUY05023.1"/>
    <property type="molecule type" value="Genomic_DNA"/>
</dbReference>